<gene>
    <name evidence="1" type="ORF">LIER_42534</name>
</gene>
<keyword evidence="2" id="KW-1185">Reference proteome</keyword>
<name>A0AAV3NHM2_LITER</name>
<dbReference type="EMBL" id="BAABME010029852">
    <property type="protein sequence ID" value="GAA0138433.1"/>
    <property type="molecule type" value="Genomic_DNA"/>
</dbReference>
<comment type="caution">
    <text evidence="1">The sequence shown here is derived from an EMBL/GenBank/DDBJ whole genome shotgun (WGS) entry which is preliminary data.</text>
</comment>
<reference evidence="1 2" key="1">
    <citation type="submission" date="2024-01" db="EMBL/GenBank/DDBJ databases">
        <title>The complete chloroplast genome sequence of Lithospermum erythrorhizon: insights into the phylogenetic relationship among Boraginaceae species and the maternal lineages of purple gromwells.</title>
        <authorList>
            <person name="Okada T."/>
            <person name="Watanabe K."/>
        </authorList>
    </citation>
    <scope>NUCLEOTIDE SEQUENCE [LARGE SCALE GENOMIC DNA]</scope>
</reference>
<accession>A0AAV3NHM2</accession>
<protein>
    <submittedName>
        <fullName evidence="1">Uncharacterized protein</fullName>
    </submittedName>
</protein>
<dbReference type="AlphaFoldDB" id="A0AAV3NHM2"/>
<organism evidence="1 2">
    <name type="scientific">Lithospermum erythrorhizon</name>
    <name type="common">Purple gromwell</name>
    <name type="synonym">Lithospermum officinale var. erythrorhizon</name>
    <dbReference type="NCBI Taxonomy" id="34254"/>
    <lineage>
        <taxon>Eukaryota</taxon>
        <taxon>Viridiplantae</taxon>
        <taxon>Streptophyta</taxon>
        <taxon>Embryophyta</taxon>
        <taxon>Tracheophyta</taxon>
        <taxon>Spermatophyta</taxon>
        <taxon>Magnoliopsida</taxon>
        <taxon>eudicotyledons</taxon>
        <taxon>Gunneridae</taxon>
        <taxon>Pentapetalae</taxon>
        <taxon>asterids</taxon>
        <taxon>lamiids</taxon>
        <taxon>Boraginales</taxon>
        <taxon>Boraginaceae</taxon>
        <taxon>Boraginoideae</taxon>
        <taxon>Lithospermeae</taxon>
        <taxon>Lithospermum</taxon>
    </lineage>
</organism>
<proteinExistence type="predicted"/>
<dbReference type="Proteomes" id="UP001454036">
    <property type="component" value="Unassembled WGS sequence"/>
</dbReference>
<evidence type="ECO:0000313" key="1">
    <source>
        <dbReference type="EMBL" id="GAA0138433.1"/>
    </source>
</evidence>
<evidence type="ECO:0000313" key="2">
    <source>
        <dbReference type="Proteomes" id="UP001454036"/>
    </source>
</evidence>
<sequence>MDEQGISCVFEDRLNPSLYDKRAHMRECPYTKVTSFEPRLESPVTRSFDVESSLSANSPILDVMVENKVVSRIMPANDDVQTSTRIKGNVPLLFVLSSSSTLS</sequence>